<keyword evidence="11" id="KW-0808">Transferase</keyword>
<comment type="subcellular location">
    <subcellularLocation>
        <location evidence="1">Cytoplasm</location>
    </subcellularLocation>
</comment>
<dbReference type="Proteomes" id="UP000524246">
    <property type="component" value="Unassembled WGS sequence"/>
</dbReference>
<evidence type="ECO:0000256" key="3">
    <source>
        <dbReference type="ARBA" id="ARBA00019010"/>
    </source>
</evidence>
<dbReference type="GO" id="GO:0016740">
    <property type="term" value="F:transferase activity"/>
    <property type="evidence" value="ECO:0007669"/>
    <property type="project" value="UniProtKB-KW"/>
</dbReference>
<dbReference type="EMBL" id="JAAZON010000428">
    <property type="protein sequence ID" value="NMC63391.1"/>
    <property type="molecule type" value="Genomic_DNA"/>
</dbReference>
<evidence type="ECO:0000256" key="4">
    <source>
        <dbReference type="ARBA" id="ARBA00022490"/>
    </source>
</evidence>
<evidence type="ECO:0000256" key="7">
    <source>
        <dbReference type="ARBA" id="ARBA00022741"/>
    </source>
</evidence>
<dbReference type="Gene3D" id="3.40.50.300">
    <property type="entry name" value="P-loop containing nucleotide triphosphate hydrolases"/>
    <property type="match status" value="1"/>
</dbReference>
<dbReference type="GO" id="GO:0002949">
    <property type="term" value="P:tRNA threonylcarbamoyladenosine modification"/>
    <property type="evidence" value="ECO:0007669"/>
    <property type="project" value="InterPro"/>
</dbReference>
<sequence>MLKLISFNLESEEELKAFVEKLAKFPLQGHSIGLIGPLGAGKTTFVRYLVKYLGSKDPVSSPSFTLQHEYALNEGGMIEHWDLYRVKSLPDELLEPPAPTLLRLIEWCDRFPDFSESLDMCIAISFGKLDSQTEGRNLEIFVTRD</sequence>
<dbReference type="PANTHER" id="PTHR33540">
    <property type="entry name" value="TRNA THREONYLCARBAMOYLADENOSINE BIOSYNTHESIS PROTEIN TSAE"/>
    <property type="match status" value="1"/>
</dbReference>
<name>A0A7X9FSM3_9DELT</name>
<dbReference type="AlphaFoldDB" id="A0A7X9FSM3"/>
<dbReference type="GO" id="GO:0005524">
    <property type="term" value="F:ATP binding"/>
    <property type="evidence" value="ECO:0007669"/>
    <property type="project" value="UniProtKB-KW"/>
</dbReference>
<evidence type="ECO:0000256" key="10">
    <source>
        <dbReference type="ARBA" id="ARBA00032441"/>
    </source>
</evidence>
<dbReference type="CDD" id="cd02019">
    <property type="entry name" value="NK"/>
    <property type="match status" value="1"/>
</dbReference>
<comment type="similarity">
    <text evidence="2">Belongs to the TsaE family.</text>
</comment>
<dbReference type="InterPro" id="IPR027417">
    <property type="entry name" value="P-loop_NTPase"/>
</dbReference>
<organism evidence="11 12">
    <name type="scientific">SAR324 cluster bacterium</name>
    <dbReference type="NCBI Taxonomy" id="2024889"/>
    <lineage>
        <taxon>Bacteria</taxon>
        <taxon>Deltaproteobacteria</taxon>
        <taxon>SAR324 cluster</taxon>
    </lineage>
</organism>
<evidence type="ECO:0000256" key="2">
    <source>
        <dbReference type="ARBA" id="ARBA00007599"/>
    </source>
</evidence>
<dbReference type="Pfam" id="PF02367">
    <property type="entry name" value="TsaE"/>
    <property type="match status" value="1"/>
</dbReference>
<reference evidence="11 12" key="1">
    <citation type="journal article" date="2020" name="Biotechnol. Biofuels">
        <title>New insights from the biogas microbiome by comprehensive genome-resolved metagenomics of nearly 1600 species originating from multiple anaerobic digesters.</title>
        <authorList>
            <person name="Campanaro S."/>
            <person name="Treu L."/>
            <person name="Rodriguez-R L.M."/>
            <person name="Kovalovszki A."/>
            <person name="Ziels R.M."/>
            <person name="Maus I."/>
            <person name="Zhu X."/>
            <person name="Kougias P.G."/>
            <person name="Basile A."/>
            <person name="Luo G."/>
            <person name="Schluter A."/>
            <person name="Konstantinidis K.T."/>
            <person name="Angelidaki I."/>
        </authorList>
    </citation>
    <scope>NUCLEOTIDE SEQUENCE [LARGE SCALE GENOMIC DNA]</scope>
    <source>
        <strain evidence="11">AS27yjCOA_65</strain>
    </source>
</reference>
<proteinExistence type="inferred from homology"/>
<dbReference type="PANTHER" id="PTHR33540:SF2">
    <property type="entry name" value="TRNA THREONYLCARBAMOYLADENOSINE BIOSYNTHESIS PROTEIN TSAE"/>
    <property type="match status" value="1"/>
</dbReference>
<dbReference type="GO" id="GO:0046872">
    <property type="term" value="F:metal ion binding"/>
    <property type="evidence" value="ECO:0007669"/>
    <property type="project" value="UniProtKB-KW"/>
</dbReference>
<keyword evidence="9" id="KW-0460">Magnesium</keyword>
<keyword evidence="8" id="KW-0067">ATP-binding</keyword>
<dbReference type="GO" id="GO:0005737">
    <property type="term" value="C:cytoplasm"/>
    <property type="evidence" value="ECO:0007669"/>
    <property type="project" value="UniProtKB-SubCell"/>
</dbReference>
<evidence type="ECO:0000256" key="6">
    <source>
        <dbReference type="ARBA" id="ARBA00022723"/>
    </source>
</evidence>
<evidence type="ECO:0000256" key="8">
    <source>
        <dbReference type="ARBA" id="ARBA00022840"/>
    </source>
</evidence>
<evidence type="ECO:0000256" key="5">
    <source>
        <dbReference type="ARBA" id="ARBA00022694"/>
    </source>
</evidence>
<keyword evidence="7" id="KW-0547">Nucleotide-binding</keyword>
<evidence type="ECO:0000256" key="9">
    <source>
        <dbReference type="ARBA" id="ARBA00022842"/>
    </source>
</evidence>
<dbReference type="SUPFAM" id="SSF52540">
    <property type="entry name" value="P-loop containing nucleoside triphosphate hydrolases"/>
    <property type="match status" value="1"/>
</dbReference>
<gene>
    <name evidence="11" type="ORF">GYA55_09530</name>
</gene>
<dbReference type="InterPro" id="IPR003442">
    <property type="entry name" value="T6A_TsaE"/>
</dbReference>
<keyword evidence="4" id="KW-0963">Cytoplasm</keyword>
<accession>A0A7X9FSM3</accession>
<protein>
    <recommendedName>
        <fullName evidence="3">tRNA threonylcarbamoyladenosine biosynthesis protein TsaE</fullName>
    </recommendedName>
    <alternativeName>
        <fullName evidence="10">t(6)A37 threonylcarbamoyladenosine biosynthesis protein TsaE</fullName>
    </alternativeName>
</protein>
<comment type="caution">
    <text evidence="11">The sequence shown here is derived from an EMBL/GenBank/DDBJ whole genome shotgun (WGS) entry which is preliminary data.</text>
</comment>
<keyword evidence="5" id="KW-0819">tRNA processing</keyword>
<evidence type="ECO:0000313" key="11">
    <source>
        <dbReference type="EMBL" id="NMC63391.1"/>
    </source>
</evidence>
<evidence type="ECO:0000313" key="12">
    <source>
        <dbReference type="Proteomes" id="UP000524246"/>
    </source>
</evidence>
<keyword evidence="6" id="KW-0479">Metal-binding</keyword>
<evidence type="ECO:0000256" key="1">
    <source>
        <dbReference type="ARBA" id="ARBA00004496"/>
    </source>
</evidence>